<proteinExistence type="predicted"/>
<evidence type="ECO:0000313" key="1">
    <source>
        <dbReference type="EMBL" id="CAG8557829.1"/>
    </source>
</evidence>
<sequence>VKRMVSTKNALILKPSGNPMPLIGLGLWKVPKDKTANVVFDALEIGYRLLDNAADYGNEKEVGDGIKKAIEHKIVRREDIFVTSKLWNTNHKREHVRPALERTLKDLGLDYLDLYLIHFPVSLKYVDNPVWTKDSPQDDATIRETWEAMEELVDAGLVKNIGLSNFCASLIMDILKYARIRPAVLQIEHHPYLTQETLIKYVQSQGISITAYSSFGNQSFLELSGEVGKMASTTPSLFEQDIISEIASNYKKTPAQVLLRWAFQRGIAIVPKSSNRGRLTENIDILDFSLTEVELHRISSLNRGLRFNDPAIYANIPIFD</sequence>
<keyword evidence="2" id="KW-1185">Reference proteome</keyword>
<accession>A0ACA9M048</accession>
<dbReference type="EMBL" id="CAJVPT010009022">
    <property type="protein sequence ID" value="CAG8557829.1"/>
    <property type="molecule type" value="Genomic_DNA"/>
</dbReference>
<protein>
    <submittedName>
        <fullName evidence="1">11316_t:CDS:1</fullName>
    </submittedName>
</protein>
<name>A0ACA9M048_9GLOM</name>
<reference evidence="1" key="1">
    <citation type="submission" date="2021-06" db="EMBL/GenBank/DDBJ databases">
        <authorList>
            <person name="Kallberg Y."/>
            <person name="Tangrot J."/>
            <person name="Rosling A."/>
        </authorList>
    </citation>
    <scope>NUCLEOTIDE SEQUENCE</scope>
    <source>
        <strain evidence="1">CL356</strain>
    </source>
</reference>
<evidence type="ECO:0000313" key="2">
    <source>
        <dbReference type="Proteomes" id="UP000789525"/>
    </source>
</evidence>
<dbReference type="Proteomes" id="UP000789525">
    <property type="component" value="Unassembled WGS sequence"/>
</dbReference>
<organism evidence="1 2">
    <name type="scientific">Acaulospora colombiana</name>
    <dbReference type="NCBI Taxonomy" id="27376"/>
    <lineage>
        <taxon>Eukaryota</taxon>
        <taxon>Fungi</taxon>
        <taxon>Fungi incertae sedis</taxon>
        <taxon>Mucoromycota</taxon>
        <taxon>Glomeromycotina</taxon>
        <taxon>Glomeromycetes</taxon>
        <taxon>Diversisporales</taxon>
        <taxon>Acaulosporaceae</taxon>
        <taxon>Acaulospora</taxon>
    </lineage>
</organism>
<feature type="non-terminal residue" evidence="1">
    <location>
        <position position="1"/>
    </location>
</feature>
<comment type="caution">
    <text evidence="1">The sequence shown here is derived from an EMBL/GenBank/DDBJ whole genome shotgun (WGS) entry which is preliminary data.</text>
</comment>
<gene>
    <name evidence="1" type="ORF">ACOLOM_LOCUS5112</name>
</gene>